<dbReference type="Gene3D" id="3.90.1200.10">
    <property type="match status" value="1"/>
</dbReference>
<dbReference type="Proteomes" id="UP000310458">
    <property type="component" value="Unassembled WGS sequence"/>
</dbReference>
<protein>
    <recommendedName>
        <fullName evidence="4">Aminoglycoside phosphotransferase domain-containing protein</fullName>
    </recommendedName>
</protein>
<accession>A0A5R9BHY0</accession>
<reference evidence="2 3" key="1">
    <citation type="submission" date="2019-05" db="EMBL/GenBank/DDBJ databases">
        <title>Nesterenkonia sp. GY074 isolated from the Southern Atlantic Ocean.</title>
        <authorList>
            <person name="Zhang G."/>
        </authorList>
    </citation>
    <scope>NUCLEOTIDE SEQUENCE [LARGE SCALE GENOMIC DNA]</scope>
    <source>
        <strain evidence="2 3">GY074</strain>
    </source>
</reference>
<sequence>MKTALPELTSQPAPLLPPAHLESTDGTLTLSRAWPLPKDSEPLGSLAVELRGPEGIRAGWWRSGAFNLLAEGEDPKLRMLNRVVANGQDSQHTAVVSHRPGKRAVVRVDGSHGSTFIKVVKRGKASGILAGIQRAGSFDGPFRLPRVEEHTESTVTFSALGGVSLHDPSVLGPDSWERAWTETVEAWAESVRSPRGTESALVHRAEAEVGVLRHWLHMTWQYLEDADRTRHLIDDVSTKLLGLTEDRLVPAHRDLHDKQLMWSPQLGPGLLDVDTACLANPALDVGNLRAHSLLRELQGLWTAQQAEAVRFSLDETAETCHIPRHAVALYEQAAHLRLGLVYSVRPQYAEIAAHLRQHC</sequence>
<dbReference type="RefSeq" id="WP_138251798.1">
    <property type="nucleotide sequence ID" value="NZ_VAVZ01000003.1"/>
</dbReference>
<evidence type="ECO:0000313" key="2">
    <source>
        <dbReference type="EMBL" id="TLQ00298.1"/>
    </source>
</evidence>
<dbReference type="AlphaFoldDB" id="A0A5R9BHY0"/>
<proteinExistence type="predicted"/>
<evidence type="ECO:0000256" key="1">
    <source>
        <dbReference type="SAM" id="MobiDB-lite"/>
    </source>
</evidence>
<organism evidence="2 3">
    <name type="scientific">Nesterenkonia salmonea</name>
    <dbReference type="NCBI Taxonomy" id="1804987"/>
    <lineage>
        <taxon>Bacteria</taxon>
        <taxon>Bacillati</taxon>
        <taxon>Actinomycetota</taxon>
        <taxon>Actinomycetes</taxon>
        <taxon>Micrococcales</taxon>
        <taxon>Micrococcaceae</taxon>
        <taxon>Nesterenkonia</taxon>
    </lineage>
</organism>
<evidence type="ECO:0000313" key="3">
    <source>
        <dbReference type="Proteomes" id="UP000310458"/>
    </source>
</evidence>
<dbReference type="EMBL" id="VAVZ01000003">
    <property type="protein sequence ID" value="TLQ00298.1"/>
    <property type="molecule type" value="Genomic_DNA"/>
</dbReference>
<keyword evidence="3" id="KW-1185">Reference proteome</keyword>
<evidence type="ECO:0008006" key="4">
    <source>
        <dbReference type="Google" id="ProtNLM"/>
    </source>
</evidence>
<dbReference type="InterPro" id="IPR011009">
    <property type="entry name" value="Kinase-like_dom_sf"/>
</dbReference>
<comment type="caution">
    <text evidence="2">The sequence shown here is derived from an EMBL/GenBank/DDBJ whole genome shotgun (WGS) entry which is preliminary data.</text>
</comment>
<dbReference type="OrthoDB" id="7842280at2"/>
<name>A0A5R9BHY0_9MICC</name>
<feature type="region of interest" description="Disordered" evidence="1">
    <location>
        <begin position="1"/>
        <end position="22"/>
    </location>
</feature>
<dbReference type="SUPFAM" id="SSF56112">
    <property type="entry name" value="Protein kinase-like (PK-like)"/>
    <property type="match status" value="1"/>
</dbReference>
<gene>
    <name evidence="2" type="ORF">FEF26_01665</name>
</gene>